<accession>A0A2P6MF02</accession>
<organism evidence="1 2">
    <name type="scientific">Alkalicoccus urumqiensis</name>
    <name type="common">Bacillus urumqiensis</name>
    <dbReference type="NCBI Taxonomy" id="1548213"/>
    <lineage>
        <taxon>Bacteria</taxon>
        <taxon>Bacillati</taxon>
        <taxon>Bacillota</taxon>
        <taxon>Bacilli</taxon>
        <taxon>Bacillales</taxon>
        <taxon>Bacillaceae</taxon>
        <taxon>Alkalicoccus</taxon>
    </lineage>
</organism>
<dbReference type="EMBL" id="PVNS01000012">
    <property type="protein sequence ID" value="PRO64843.1"/>
    <property type="molecule type" value="Genomic_DNA"/>
</dbReference>
<dbReference type="InterPro" id="IPR020908">
    <property type="entry name" value="UPF0738"/>
</dbReference>
<comment type="caution">
    <text evidence="1">The sequence shown here is derived from an EMBL/GenBank/DDBJ whole genome shotgun (WGS) entry which is preliminary data.</text>
</comment>
<sequence>MITITKFEEEENKLTAKPDVTLPFQGLTPESHMLVDSDGGAFVYLLAHQEEFIHLRFEDHLWETLNTYRESEPAVFVKTGLSEVELTAFWEELSFLLDNIVGNHNYGKEFVESVERTFHLQTEED</sequence>
<evidence type="ECO:0000313" key="1">
    <source>
        <dbReference type="EMBL" id="PRO64843.1"/>
    </source>
</evidence>
<dbReference type="AlphaFoldDB" id="A0A2P6MF02"/>
<dbReference type="Proteomes" id="UP000243650">
    <property type="component" value="Unassembled WGS sequence"/>
</dbReference>
<dbReference type="OrthoDB" id="2966478at2"/>
<reference evidence="1 2" key="1">
    <citation type="submission" date="2018-03" db="EMBL/GenBank/DDBJ databases">
        <title>Bacillus urumqiensis sp. nov., a moderately haloalkaliphilic bacterium isolated from a salt lake.</title>
        <authorList>
            <person name="Zhao B."/>
            <person name="Liao Z."/>
        </authorList>
    </citation>
    <scope>NUCLEOTIDE SEQUENCE [LARGE SCALE GENOMIC DNA]</scope>
    <source>
        <strain evidence="1 2">BZ-SZ-XJ18</strain>
    </source>
</reference>
<protein>
    <submittedName>
        <fullName evidence="1">Uncharacterized protein</fullName>
    </submittedName>
</protein>
<gene>
    <name evidence="1" type="ORF">C6I21_13110</name>
</gene>
<proteinExistence type="predicted"/>
<evidence type="ECO:0000313" key="2">
    <source>
        <dbReference type="Proteomes" id="UP000243650"/>
    </source>
</evidence>
<keyword evidence="2" id="KW-1185">Reference proteome</keyword>
<name>A0A2P6MF02_ALKUR</name>
<dbReference type="Pfam" id="PF19785">
    <property type="entry name" value="UPF0738"/>
    <property type="match status" value="1"/>
</dbReference>
<dbReference type="RefSeq" id="WP_105959938.1">
    <property type="nucleotide sequence ID" value="NZ_PVNS01000012.1"/>
</dbReference>